<feature type="compositionally biased region" description="Acidic residues" evidence="1">
    <location>
        <begin position="38"/>
        <end position="51"/>
    </location>
</feature>
<protein>
    <submittedName>
        <fullName evidence="2">Uncharacterized protein</fullName>
    </submittedName>
</protein>
<dbReference type="AlphaFoldDB" id="A0A7S4RIU7"/>
<name>A0A7S4RIU7_9STRA</name>
<proteinExistence type="predicted"/>
<feature type="compositionally biased region" description="Polar residues" evidence="1">
    <location>
        <begin position="136"/>
        <end position="154"/>
    </location>
</feature>
<organism evidence="2">
    <name type="scientific">Ditylum brightwellii</name>
    <dbReference type="NCBI Taxonomy" id="49249"/>
    <lineage>
        <taxon>Eukaryota</taxon>
        <taxon>Sar</taxon>
        <taxon>Stramenopiles</taxon>
        <taxon>Ochrophyta</taxon>
        <taxon>Bacillariophyta</taxon>
        <taxon>Mediophyceae</taxon>
        <taxon>Lithodesmiophycidae</taxon>
        <taxon>Lithodesmiales</taxon>
        <taxon>Lithodesmiaceae</taxon>
        <taxon>Ditylum</taxon>
    </lineage>
</organism>
<accession>A0A7S4RIU7</accession>
<reference evidence="2" key="1">
    <citation type="submission" date="2021-01" db="EMBL/GenBank/DDBJ databases">
        <authorList>
            <person name="Corre E."/>
            <person name="Pelletier E."/>
            <person name="Niang G."/>
            <person name="Scheremetjew M."/>
            <person name="Finn R."/>
            <person name="Kale V."/>
            <person name="Holt S."/>
            <person name="Cochrane G."/>
            <person name="Meng A."/>
            <person name="Brown T."/>
            <person name="Cohen L."/>
        </authorList>
    </citation>
    <scope>NUCLEOTIDE SEQUENCE</scope>
    <source>
        <strain evidence="2">GSO104</strain>
    </source>
</reference>
<evidence type="ECO:0000313" key="2">
    <source>
        <dbReference type="EMBL" id="CAE4614860.1"/>
    </source>
</evidence>
<gene>
    <name evidence="2" type="ORF">DBRI00130_LOCUS18918</name>
</gene>
<feature type="region of interest" description="Disordered" evidence="1">
    <location>
        <begin position="1"/>
        <end position="181"/>
    </location>
</feature>
<evidence type="ECO:0000256" key="1">
    <source>
        <dbReference type="SAM" id="MobiDB-lite"/>
    </source>
</evidence>
<feature type="compositionally biased region" description="Basic and acidic residues" evidence="1">
    <location>
        <begin position="82"/>
        <end position="100"/>
    </location>
</feature>
<feature type="compositionally biased region" description="Acidic residues" evidence="1">
    <location>
        <begin position="12"/>
        <end position="29"/>
    </location>
</feature>
<feature type="compositionally biased region" description="Polar residues" evidence="1">
    <location>
        <begin position="54"/>
        <end position="71"/>
    </location>
</feature>
<sequence>MSEKEINVDSEAPIEDATEMIDTLNEGDDKESGTLGEIESDDEQTNTEDDSDKAPTSQTTEASADVTTQAQKIEGMEDSMDTVERGKTDESTSSNDKSDTIGDILARKKGMKNTQQGPGAYAVSDSATARKINAKVKQSNQDAKQRPGAQNVSASDALLQGRKMKAKMKQSMSGAKQRPGALIVSASDSSLVDRKIKDKVSQSNQGAKAGTWSTNSFCFRCSITSS</sequence>
<dbReference type="EMBL" id="HBNS01023970">
    <property type="protein sequence ID" value="CAE4614860.1"/>
    <property type="molecule type" value="Transcribed_RNA"/>
</dbReference>